<evidence type="ECO:0000256" key="4">
    <source>
        <dbReference type="ARBA" id="ARBA00005638"/>
    </source>
</evidence>
<comment type="caution">
    <text evidence="16">The sequence shown here is derived from an EMBL/GenBank/DDBJ whole genome shotgun (WGS) entry which is preliminary data.</text>
</comment>
<organism evidence="16 17">
    <name type="scientific">Papiliotrema laurentii</name>
    <name type="common">Cryptococcus laurentii</name>
    <dbReference type="NCBI Taxonomy" id="5418"/>
    <lineage>
        <taxon>Eukaryota</taxon>
        <taxon>Fungi</taxon>
        <taxon>Dikarya</taxon>
        <taxon>Basidiomycota</taxon>
        <taxon>Agaricomycotina</taxon>
        <taxon>Tremellomycetes</taxon>
        <taxon>Tremellales</taxon>
        <taxon>Rhynchogastremaceae</taxon>
        <taxon>Papiliotrema</taxon>
    </lineage>
</organism>
<keyword evidence="7" id="KW-0808">Transferase</keyword>
<proteinExistence type="inferred from homology"/>
<evidence type="ECO:0000256" key="3">
    <source>
        <dbReference type="ARBA" id="ARBA00004735"/>
    </source>
</evidence>
<dbReference type="PANTHER" id="PTHR11557:SF0">
    <property type="entry name" value="PORPHOBILINOGEN DEAMINASE"/>
    <property type="match status" value="1"/>
</dbReference>
<evidence type="ECO:0000256" key="7">
    <source>
        <dbReference type="ARBA" id="ARBA00022679"/>
    </source>
</evidence>
<evidence type="ECO:0000256" key="9">
    <source>
        <dbReference type="ARBA" id="ARBA00023244"/>
    </source>
</evidence>
<evidence type="ECO:0000313" key="17">
    <source>
        <dbReference type="Proteomes" id="UP001182556"/>
    </source>
</evidence>
<dbReference type="Proteomes" id="UP001182556">
    <property type="component" value="Unassembled WGS sequence"/>
</dbReference>
<dbReference type="SUPFAM" id="SSF53850">
    <property type="entry name" value="Periplasmic binding protein-like II"/>
    <property type="match status" value="1"/>
</dbReference>
<gene>
    <name evidence="16" type="ORF">DB88DRAFT_482986</name>
</gene>
<dbReference type="SUPFAM" id="SSF54782">
    <property type="entry name" value="Porphobilinogen deaminase (hydroxymethylbilane synthase), C-terminal domain"/>
    <property type="match status" value="1"/>
</dbReference>
<dbReference type="GO" id="GO:0005737">
    <property type="term" value="C:cytoplasm"/>
    <property type="evidence" value="ECO:0007669"/>
    <property type="project" value="TreeGrafter"/>
</dbReference>
<evidence type="ECO:0000256" key="6">
    <source>
        <dbReference type="ARBA" id="ARBA00016519"/>
    </source>
</evidence>
<dbReference type="FunFam" id="3.40.190.10:FF:000086">
    <property type="entry name" value="Probable porphobilinogen deaminase"/>
    <property type="match status" value="1"/>
</dbReference>
<dbReference type="NCBIfam" id="TIGR00212">
    <property type="entry name" value="hemC"/>
    <property type="match status" value="1"/>
</dbReference>
<evidence type="ECO:0000256" key="5">
    <source>
        <dbReference type="ARBA" id="ARBA00012655"/>
    </source>
</evidence>
<reference evidence="16" key="1">
    <citation type="submission" date="2023-02" db="EMBL/GenBank/DDBJ databases">
        <title>Identification and recombinant expression of a fungal hydrolase from Papiliotrema laurentii that hydrolyzes apple cutin and clears colloidal polyester polyurethane.</title>
        <authorList>
            <consortium name="DOE Joint Genome Institute"/>
            <person name="Roman V.A."/>
            <person name="Bojanowski C."/>
            <person name="Crable B.R."/>
            <person name="Wagner D.N."/>
            <person name="Hung C.S."/>
            <person name="Nadeau L.J."/>
            <person name="Schratz L."/>
            <person name="Haridas S."/>
            <person name="Pangilinan J."/>
            <person name="Lipzen A."/>
            <person name="Na H."/>
            <person name="Yan M."/>
            <person name="Ng V."/>
            <person name="Grigoriev I.V."/>
            <person name="Spatafora J.W."/>
            <person name="Barlow D."/>
            <person name="Biffinger J."/>
            <person name="Kelley-Loughnane N."/>
            <person name="Varaljay V.A."/>
            <person name="Crookes-Goodson W.J."/>
        </authorList>
    </citation>
    <scope>NUCLEOTIDE SEQUENCE</scope>
    <source>
        <strain evidence="16">5307AH</strain>
    </source>
</reference>
<feature type="region of interest" description="Disordered" evidence="13">
    <location>
        <begin position="370"/>
        <end position="389"/>
    </location>
</feature>
<evidence type="ECO:0000259" key="15">
    <source>
        <dbReference type="Pfam" id="PF03900"/>
    </source>
</evidence>
<evidence type="ECO:0000256" key="8">
    <source>
        <dbReference type="ARBA" id="ARBA00023133"/>
    </source>
</evidence>
<feature type="compositionally biased region" description="Polar residues" evidence="13">
    <location>
        <begin position="1"/>
        <end position="28"/>
    </location>
</feature>
<dbReference type="Pfam" id="PF03900">
    <property type="entry name" value="Porphobil_deamC"/>
    <property type="match status" value="1"/>
</dbReference>
<dbReference type="PANTHER" id="PTHR11557">
    <property type="entry name" value="PORPHOBILINOGEN DEAMINASE"/>
    <property type="match status" value="1"/>
</dbReference>
<dbReference type="EMBL" id="JAODAN010000002">
    <property type="protein sequence ID" value="KAK1926787.1"/>
    <property type="molecule type" value="Genomic_DNA"/>
</dbReference>
<comment type="function">
    <text evidence="2">Tetrapolymerization of the monopyrrole PBG into the hydroxymethylbilane pre-uroporphyrinogen in several discrete steps.</text>
</comment>
<dbReference type="EC" id="2.5.1.61" evidence="5"/>
<keyword evidence="17" id="KW-1185">Reference proteome</keyword>
<evidence type="ECO:0000256" key="13">
    <source>
        <dbReference type="SAM" id="MobiDB-lite"/>
    </source>
</evidence>
<evidence type="ECO:0000259" key="14">
    <source>
        <dbReference type="Pfam" id="PF01379"/>
    </source>
</evidence>
<evidence type="ECO:0000256" key="1">
    <source>
        <dbReference type="ARBA" id="ARBA00001916"/>
    </source>
</evidence>
<dbReference type="AlphaFoldDB" id="A0AAD9FVE7"/>
<keyword evidence="9" id="KW-0627">Porphyrin biosynthesis</keyword>
<evidence type="ECO:0000313" key="16">
    <source>
        <dbReference type="EMBL" id="KAK1926787.1"/>
    </source>
</evidence>
<dbReference type="GO" id="GO:0006783">
    <property type="term" value="P:heme biosynthetic process"/>
    <property type="evidence" value="ECO:0007669"/>
    <property type="project" value="UniProtKB-KW"/>
</dbReference>
<protein>
    <recommendedName>
        <fullName evidence="6">Porphobilinogen deaminase</fullName>
        <ecNumber evidence="5">2.5.1.61</ecNumber>
    </recommendedName>
    <alternativeName>
        <fullName evidence="11">Hydroxymethylbilane synthase</fullName>
    </alternativeName>
    <alternativeName>
        <fullName evidence="10">Pre-uroporphyrinogen synthase</fullName>
    </alternativeName>
</protein>
<evidence type="ECO:0000256" key="2">
    <source>
        <dbReference type="ARBA" id="ARBA00002869"/>
    </source>
</evidence>
<evidence type="ECO:0000256" key="10">
    <source>
        <dbReference type="ARBA" id="ARBA00030685"/>
    </source>
</evidence>
<comment type="similarity">
    <text evidence="4">Belongs to the HMBS family.</text>
</comment>
<comment type="pathway">
    <text evidence="3">Porphyrin-containing compound metabolism; protoporphyrin-IX biosynthesis; coproporphyrinogen-III from 5-aminolevulinate: step 2/4.</text>
</comment>
<dbReference type="Gene3D" id="3.40.190.10">
    <property type="entry name" value="Periplasmic binding protein-like II"/>
    <property type="match status" value="2"/>
</dbReference>
<sequence length="506" mass="55505">MTTPPIVNPHTTNSTSRNRSPLPTTKMTSLPPLETPPASANVDALYQPPASDREAALDSVAVARPPTSFVLGTRRSNLALIQTHLVADTLASLHQGCEFSVEWMTTVGDRNQQTPLHLLTPYSQQQPAKSLWTDELEARMMSGGFDLIVHSLKDVPTTLKPGCEIACMLEREDPRDALVVKQGLPYKTLDDLPDGSIVGTGSVRRVAQLKRAYPKLKFEDMRGNLNTRLGKLDAPNSPFAALILAISGLTRISSAHRVTSPISSPQLYHAVGQGALGVEIRSGDVRVREAMRGIGHWQTEWRCAAERGCLRVLEGGCSVPVGVESTLEELDPEEEDNAQDPAFAKEQFDPIVEESPMLWFSGIVDPSHSLPVSRPPSPPGTPRVSTLPPLKPRRARLTLRACVTSLDGSQQVVFAPHSVIVRNYQEAERWGEVCAQQVKVQGGKAILDEVTAIRRERERRDLERALQKSMQEQEGGSGTQTPGREEHQGLQWLVNPRGRIHELAHG</sequence>
<accession>A0AAD9FVE7</accession>
<dbReference type="GO" id="GO:0004418">
    <property type="term" value="F:hydroxymethylbilane synthase activity"/>
    <property type="evidence" value="ECO:0007669"/>
    <property type="project" value="UniProtKB-EC"/>
</dbReference>
<dbReference type="InterPro" id="IPR036803">
    <property type="entry name" value="Porphobilinogen_deaminase_C_sf"/>
</dbReference>
<feature type="domain" description="Porphobilinogen deaminase N-terminal" evidence="14">
    <location>
        <begin position="70"/>
        <end position="288"/>
    </location>
</feature>
<dbReference type="FunFam" id="3.40.190.10:FF:000005">
    <property type="entry name" value="Porphobilinogen deaminase"/>
    <property type="match status" value="1"/>
</dbReference>
<dbReference type="InterPro" id="IPR022418">
    <property type="entry name" value="Porphobilinogen_deaminase_C"/>
</dbReference>
<dbReference type="InterPro" id="IPR000860">
    <property type="entry name" value="HemC"/>
</dbReference>
<dbReference type="Gene3D" id="3.30.160.40">
    <property type="entry name" value="Porphobilinogen deaminase, C-terminal domain"/>
    <property type="match status" value="1"/>
</dbReference>
<comment type="catalytic activity">
    <reaction evidence="12">
        <text>4 porphobilinogen + H2O = hydroxymethylbilane + 4 NH4(+)</text>
        <dbReference type="Rhea" id="RHEA:13185"/>
        <dbReference type="ChEBI" id="CHEBI:15377"/>
        <dbReference type="ChEBI" id="CHEBI:28938"/>
        <dbReference type="ChEBI" id="CHEBI:57845"/>
        <dbReference type="ChEBI" id="CHEBI:58126"/>
        <dbReference type="EC" id="2.5.1.61"/>
    </reaction>
</comment>
<name>A0AAD9FVE7_PAPLA</name>
<evidence type="ECO:0000256" key="11">
    <source>
        <dbReference type="ARBA" id="ARBA00033064"/>
    </source>
</evidence>
<feature type="region of interest" description="Disordered" evidence="13">
    <location>
        <begin position="464"/>
        <end position="492"/>
    </location>
</feature>
<evidence type="ECO:0000256" key="12">
    <source>
        <dbReference type="ARBA" id="ARBA00048169"/>
    </source>
</evidence>
<dbReference type="PRINTS" id="PR00151">
    <property type="entry name" value="PORPHBDMNASE"/>
</dbReference>
<dbReference type="Pfam" id="PF01379">
    <property type="entry name" value="Porphobil_deam"/>
    <property type="match status" value="1"/>
</dbReference>
<keyword evidence="8" id="KW-0350">Heme biosynthesis</keyword>
<feature type="domain" description="Porphobilinogen deaminase C-terminal" evidence="15">
    <location>
        <begin position="302"/>
        <end position="328"/>
    </location>
</feature>
<feature type="compositionally biased region" description="Polar residues" evidence="13">
    <location>
        <begin position="468"/>
        <end position="482"/>
    </location>
</feature>
<dbReference type="InterPro" id="IPR022417">
    <property type="entry name" value="Porphobilin_deaminase_N"/>
</dbReference>
<comment type="cofactor">
    <cofactor evidence="1">
        <name>dipyrromethane</name>
        <dbReference type="ChEBI" id="CHEBI:60342"/>
    </cofactor>
</comment>
<feature type="region of interest" description="Disordered" evidence="13">
    <location>
        <begin position="1"/>
        <end position="44"/>
    </location>
</feature>